<feature type="region of interest" description="Disordered" evidence="7">
    <location>
        <begin position="691"/>
        <end position="724"/>
    </location>
</feature>
<dbReference type="PANTHER" id="PTHR33406">
    <property type="entry name" value="MEMBRANE PROTEIN MJ1562-RELATED"/>
    <property type="match status" value="1"/>
</dbReference>
<feature type="domain" description="SSD" evidence="9">
    <location>
        <begin position="545"/>
        <end position="672"/>
    </location>
</feature>
<dbReference type="PANTHER" id="PTHR33406:SF6">
    <property type="entry name" value="MEMBRANE PROTEIN YDGH-RELATED"/>
    <property type="match status" value="1"/>
</dbReference>
<dbReference type="Proteomes" id="UP001501532">
    <property type="component" value="Unassembled WGS sequence"/>
</dbReference>
<dbReference type="EMBL" id="BAAAUF010000008">
    <property type="protein sequence ID" value="GAA3030024.1"/>
    <property type="molecule type" value="Genomic_DNA"/>
</dbReference>
<keyword evidence="3" id="KW-1003">Cell membrane</keyword>
<feature type="domain" description="SSD" evidence="9">
    <location>
        <begin position="202"/>
        <end position="334"/>
    </location>
</feature>
<evidence type="ECO:0000313" key="11">
    <source>
        <dbReference type="Proteomes" id="UP001501532"/>
    </source>
</evidence>
<dbReference type="Gene3D" id="1.20.1640.10">
    <property type="entry name" value="Multidrug efflux transporter AcrB transmembrane domain"/>
    <property type="match status" value="2"/>
</dbReference>
<keyword evidence="6 8" id="KW-0472">Membrane</keyword>
<evidence type="ECO:0000256" key="1">
    <source>
        <dbReference type="ARBA" id="ARBA00004651"/>
    </source>
</evidence>
<comment type="caution">
    <text evidence="10">The sequence shown here is derived from an EMBL/GenBank/DDBJ whole genome shotgun (WGS) entry which is preliminary data.</text>
</comment>
<dbReference type="InterPro" id="IPR050545">
    <property type="entry name" value="Mycobact_MmpL"/>
</dbReference>
<reference evidence="11" key="1">
    <citation type="journal article" date="2019" name="Int. J. Syst. Evol. Microbiol.">
        <title>The Global Catalogue of Microorganisms (GCM) 10K type strain sequencing project: providing services to taxonomists for standard genome sequencing and annotation.</title>
        <authorList>
            <consortium name="The Broad Institute Genomics Platform"/>
            <consortium name="The Broad Institute Genome Sequencing Center for Infectious Disease"/>
            <person name="Wu L."/>
            <person name="Ma J."/>
        </authorList>
    </citation>
    <scope>NUCLEOTIDE SEQUENCE [LARGE SCALE GENOMIC DNA]</scope>
    <source>
        <strain evidence="11">JCM 9091</strain>
    </source>
</reference>
<evidence type="ECO:0000256" key="5">
    <source>
        <dbReference type="ARBA" id="ARBA00022989"/>
    </source>
</evidence>
<accession>A0ABP6L252</accession>
<evidence type="ECO:0000256" key="3">
    <source>
        <dbReference type="ARBA" id="ARBA00022475"/>
    </source>
</evidence>
<evidence type="ECO:0000259" key="9">
    <source>
        <dbReference type="PROSITE" id="PS50156"/>
    </source>
</evidence>
<keyword evidence="4 8" id="KW-0812">Transmembrane</keyword>
<evidence type="ECO:0000256" key="2">
    <source>
        <dbReference type="ARBA" id="ARBA00010157"/>
    </source>
</evidence>
<dbReference type="PROSITE" id="PS50156">
    <property type="entry name" value="SSD"/>
    <property type="match status" value="2"/>
</dbReference>
<gene>
    <name evidence="10" type="ORF">GCM10010448_10030</name>
</gene>
<feature type="transmembrane region" description="Helical" evidence="8">
    <location>
        <begin position="575"/>
        <end position="593"/>
    </location>
</feature>
<evidence type="ECO:0000256" key="4">
    <source>
        <dbReference type="ARBA" id="ARBA00022692"/>
    </source>
</evidence>
<comment type="similarity">
    <text evidence="2">Belongs to the resistance-nodulation-cell division (RND) (TC 2.A.6) family. MmpL subfamily.</text>
</comment>
<feature type="transmembrane region" description="Helical" evidence="8">
    <location>
        <begin position="179"/>
        <end position="197"/>
    </location>
</feature>
<name>A0ABP6L252_9ACTN</name>
<proteinExistence type="inferred from homology"/>
<feature type="transmembrane region" description="Helical" evidence="8">
    <location>
        <begin position="645"/>
        <end position="666"/>
    </location>
</feature>
<keyword evidence="5 8" id="KW-1133">Transmembrane helix</keyword>
<dbReference type="RefSeq" id="WP_234516454.1">
    <property type="nucleotide sequence ID" value="NZ_BAAAUF010000008.1"/>
</dbReference>
<evidence type="ECO:0000256" key="6">
    <source>
        <dbReference type="ARBA" id="ARBA00023136"/>
    </source>
</evidence>
<sequence>MPVWKRLAVWPAGSRTKWAVLLLWLLLAFVAGPLGSKLTSAQSNDATAWLPKSAESTLAFEAGKRHFDVGNTLPAVVVYSRDGAVTPQDRAKADADRALFARYSDSALAPVATSQDHRALLLMVPLTMRGDDGFNKLVDHVKDIRHQARAGAPGGLEVSVTGPGGSAADLAGVFGGVDGPLLLATVAVVALVLLLTYRSPVLWLVPLLAVGLSAALANAVVYLLATHAGLVVNGQSASVLTVLVFGAGTDYALLLIARYREELRRHADRHEAMALALRRSLPAVLASATTVTLGLLCLLAARMNSTRGLGPVAAVGIVVAYLAMTTLLPALLVILGRWLFWPFVPRAGADTTQDAEHGTWGRIARWVARRPRTVWVVGAVALAACALGGLGLRTGLTQADSFTTTQESVVGQSTVARHFPAGSAAPFDVYAAAGHTSEVTAALEHTRGVARVLEPQRSGDWVHLKAVLADPPDTKAAERTVERVRDAVHAVPGASALVGGDTATRLDTARAYTHDERTVIPLVLAVVFLVLVALLRALVAPVLLLASVALSFLAALGVSVLLFRGLGHPRSDESLILMGFLFLVALGVDYTIFMVTRAREEAAVRGHAPGVVRAVAVTGGVITSAGLVLAATFSVLGVLPAVSMLQMGLLVAVGVLFDTLLVRTLLVPALSLDVGPRLWWPSALARQAAARAEAPPTIPAPGAARYGEAGEPGSSESAAVHPRR</sequence>
<feature type="transmembrane region" description="Helical" evidence="8">
    <location>
        <begin position="373"/>
        <end position="392"/>
    </location>
</feature>
<evidence type="ECO:0000256" key="8">
    <source>
        <dbReference type="SAM" id="Phobius"/>
    </source>
</evidence>
<dbReference type="InterPro" id="IPR004869">
    <property type="entry name" value="MMPL_dom"/>
</dbReference>
<evidence type="ECO:0000313" key="10">
    <source>
        <dbReference type="EMBL" id="GAA3030024.1"/>
    </source>
</evidence>
<feature type="transmembrane region" description="Helical" evidence="8">
    <location>
        <begin position="518"/>
        <end position="535"/>
    </location>
</feature>
<feature type="transmembrane region" description="Helical" evidence="8">
    <location>
        <begin position="614"/>
        <end position="639"/>
    </location>
</feature>
<dbReference type="Pfam" id="PF03176">
    <property type="entry name" value="MMPL"/>
    <property type="match status" value="2"/>
</dbReference>
<dbReference type="InterPro" id="IPR000731">
    <property type="entry name" value="SSD"/>
</dbReference>
<evidence type="ECO:0000256" key="7">
    <source>
        <dbReference type="SAM" id="MobiDB-lite"/>
    </source>
</evidence>
<organism evidence="10 11">
    <name type="scientific">Streptomyces glomeratus</name>
    <dbReference type="NCBI Taxonomy" id="284452"/>
    <lineage>
        <taxon>Bacteria</taxon>
        <taxon>Bacillati</taxon>
        <taxon>Actinomycetota</taxon>
        <taxon>Actinomycetes</taxon>
        <taxon>Kitasatosporales</taxon>
        <taxon>Streptomycetaceae</taxon>
        <taxon>Streptomyces</taxon>
    </lineage>
</organism>
<feature type="transmembrane region" description="Helical" evidence="8">
    <location>
        <begin position="280"/>
        <end position="301"/>
    </location>
</feature>
<feature type="transmembrane region" description="Helical" evidence="8">
    <location>
        <begin position="204"/>
        <end position="225"/>
    </location>
</feature>
<feature type="transmembrane region" description="Helical" evidence="8">
    <location>
        <begin position="313"/>
        <end position="336"/>
    </location>
</feature>
<keyword evidence="11" id="KW-1185">Reference proteome</keyword>
<feature type="transmembrane region" description="Helical" evidence="8">
    <location>
        <begin position="237"/>
        <end position="259"/>
    </location>
</feature>
<comment type="subcellular location">
    <subcellularLocation>
        <location evidence="1">Cell membrane</location>
        <topology evidence="1">Multi-pass membrane protein</topology>
    </subcellularLocation>
</comment>
<dbReference type="SUPFAM" id="SSF82866">
    <property type="entry name" value="Multidrug efflux transporter AcrB transmembrane domain"/>
    <property type="match status" value="2"/>
</dbReference>
<feature type="transmembrane region" description="Helical" evidence="8">
    <location>
        <begin position="542"/>
        <end position="563"/>
    </location>
</feature>
<protein>
    <submittedName>
        <fullName evidence="10">MMPL family transporter</fullName>
    </submittedName>
</protein>